<keyword evidence="3" id="KW-0808">Transferase</keyword>
<comment type="caution">
    <text evidence="3">The sequence shown here is derived from an EMBL/GenBank/DDBJ whole genome shotgun (WGS) entry which is preliminary data.</text>
</comment>
<dbReference type="EMBL" id="JAAXOP010000026">
    <property type="protein sequence ID" value="NKY54208.1"/>
    <property type="molecule type" value="Genomic_DNA"/>
</dbReference>
<dbReference type="SUPFAM" id="SSF56059">
    <property type="entry name" value="Glutathione synthetase ATP-binding domain-like"/>
    <property type="match status" value="1"/>
</dbReference>
<dbReference type="InterPro" id="IPR002192">
    <property type="entry name" value="PPDK_AMP/ATP-bd"/>
</dbReference>
<dbReference type="InterPro" id="IPR036637">
    <property type="entry name" value="Phosphohistidine_dom_sf"/>
</dbReference>
<dbReference type="PANTHER" id="PTHR43615">
    <property type="entry name" value="PHOSPHOENOLPYRUVATE SYNTHASE-RELATED"/>
    <property type="match status" value="1"/>
</dbReference>
<keyword evidence="4" id="KW-1185">Reference proteome</keyword>
<dbReference type="Pfam" id="PF00391">
    <property type="entry name" value="PEP-utilizers"/>
    <property type="match status" value="1"/>
</dbReference>
<organism evidence="3 4">
    <name type="scientific">Nocardia vermiculata</name>
    <dbReference type="NCBI Taxonomy" id="257274"/>
    <lineage>
        <taxon>Bacteria</taxon>
        <taxon>Bacillati</taxon>
        <taxon>Actinomycetota</taxon>
        <taxon>Actinomycetes</taxon>
        <taxon>Mycobacteriales</taxon>
        <taxon>Nocardiaceae</taxon>
        <taxon>Nocardia</taxon>
    </lineage>
</organism>
<dbReference type="AlphaFoldDB" id="A0A846YAH7"/>
<proteinExistence type="predicted"/>
<dbReference type="Proteomes" id="UP000565711">
    <property type="component" value="Unassembled WGS sequence"/>
</dbReference>
<name>A0A846YAH7_9NOCA</name>
<keyword evidence="3" id="KW-0418">Kinase</keyword>
<dbReference type="GO" id="GO:0016301">
    <property type="term" value="F:kinase activity"/>
    <property type="evidence" value="ECO:0007669"/>
    <property type="project" value="UniProtKB-KW"/>
</dbReference>
<dbReference type="InterPro" id="IPR008279">
    <property type="entry name" value="PEP-util_enz_mobile_dom"/>
</dbReference>
<evidence type="ECO:0000313" key="3">
    <source>
        <dbReference type="EMBL" id="NKY54208.1"/>
    </source>
</evidence>
<dbReference type="GO" id="GO:0005524">
    <property type="term" value="F:ATP binding"/>
    <property type="evidence" value="ECO:0007669"/>
    <property type="project" value="InterPro"/>
</dbReference>
<dbReference type="InterPro" id="IPR013815">
    <property type="entry name" value="ATP_grasp_subdomain_1"/>
</dbReference>
<keyword evidence="3" id="KW-0670">Pyruvate</keyword>
<dbReference type="Pfam" id="PF01326">
    <property type="entry name" value="PPDK_N"/>
    <property type="match status" value="1"/>
</dbReference>
<feature type="domain" description="PEP-utilising enzyme mobile" evidence="1">
    <location>
        <begin position="322"/>
        <end position="392"/>
    </location>
</feature>
<dbReference type="PANTHER" id="PTHR43615:SF1">
    <property type="entry name" value="PPDK_N DOMAIN-CONTAINING PROTEIN"/>
    <property type="match status" value="1"/>
</dbReference>
<sequence length="397" mass="40366">MLTALSDATRSTCGGKAATLGVLLRAGVPVPEGFVVAASSVAETVAGTRPEIVAGARPEVEAGLRSAITRALDRLGDPVVAVRSSASDEDGRHASAAGQYESVVGVRGSDGVCAAITTCWDSARAARVAAYRRQTGQDNAPGMAVLVQRVIEAEVSGVLFTPQRPGGSTRIEAAWGLGLAVVSGTVTPDSYDVTADGDVDCVVGSKRTRIDLTPESGGVGTSLVGEQARTARTLQDSTVRVLAGMGRRIAAMLGGPQDIEWAIADDAIWILQARPITAAVPASRTVDQVVPSRALAGVPGSPGLVTATARIVGSPDDFHTVRPGDVVICPCTDPAWTPLFTIAAGVVTETGGALSHAAIVAREYGIPAALAIPNATTHIRSGDRVALDGTAGTITVL</sequence>
<dbReference type="SUPFAM" id="SSF52009">
    <property type="entry name" value="Phosphohistidine domain"/>
    <property type="match status" value="1"/>
</dbReference>
<dbReference type="RefSeq" id="WP_067876954.1">
    <property type="nucleotide sequence ID" value="NZ_JAAXOP010000026.1"/>
</dbReference>
<dbReference type="Gene3D" id="3.30.470.20">
    <property type="entry name" value="ATP-grasp fold, B domain"/>
    <property type="match status" value="1"/>
</dbReference>
<evidence type="ECO:0000259" key="1">
    <source>
        <dbReference type="Pfam" id="PF00391"/>
    </source>
</evidence>
<dbReference type="Gene3D" id="3.30.1490.20">
    <property type="entry name" value="ATP-grasp fold, A domain"/>
    <property type="match status" value="1"/>
</dbReference>
<feature type="domain" description="Pyruvate phosphate dikinase AMP/ATP-binding" evidence="2">
    <location>
        <begin position="61"/>
        <end position="279"/>
    </location>
</feature>
<gene>
    <name evidence="3" type="ORF">HGA08_28860</name>
</gene>
<dbReference type="Gene3D" id="3.50.30.10">
    <property type="entry name" value="Phosphohistidine domain"/>
    <property type="match status" value="1"/>
</dbReference>
<accession>A0A846YAH7</accession>
<dbReference type="InterPro" id="IPR051549">
    <property type="entry name" value="PEP_Utilizing_Enz"/>
</dbReference>
<evidence type="ECO:0000259" key="2">
    <source>
        <dbReference type="Pfam" id="PF01326"/>
    </source>
</evidence>
<protein>
    <submittedName>
        <fullName evidence="3">Pyruvate, phosphate dikinase</fullName>
    </submittedName>
</protein>
<reference evidence="3 4" key="1">
    <citation type="submission" date="2020-04" db="EMBL/GenBank/DDBJ databases">
        <title>MicrobeNet Type strains.</title>
        <authorList>
            <person name="Nicholson A.C."/>
        </authorList>
    </citation>
    <scope>NUCLEOTIDE SEQUENCE [LARGE SCALE GENOMIC DNA]</scope>
    <source>
        <strain evidence="3 4">JCM 12354</strain>
    </source>
</reference>
<evidence type="ECO:0000313" key="4">
    <source>
        <dbReference type="Proteomes" id="UP000565711"/>
    </source>
</evidence>